<gene>
    <name evidence="1" type="ORF">AFUS01_LOCUS4844</name>
</gene>
<keyword evidence="2" id="KW-1185">Reference proteome</keyword>
<dbReference type="EMBL" id="CAJVCH010030496">
    <property type="protein sequence ID" value="CAG7709745.1"/>
    <property type="molecule type" value="Genomic_DNA"/>
</dbReference>
<accession>A0A8J2JCG5</accession>
<dbReference type="Proteomes" id="UP000708208">
    <property type="component" value="Unassembled WGS sequence"/>
</dbReference>
<protein>
    <submittedName>
        <fullName evidence="1">Uncharacterized protein</fullName>
    </submittedName>
</protein>
<dbReference type="AlphaFoldDB" id="A0A8J2JCG5"/>
<reference evidence="1" key="1">
    <citation type="submission" date="2021-06" db="EMBL/GenBank/DDBJ databases">
        <authorList>
            <person name="Hodson N. C."/>
            <person name="Mongue J. A."/>
            <person name="Jaron S. K."/>
        </authorList>
    </citation>
    <scope>NUCLEOTIDE SEQUENCE</scope>
</reference>
<evidence type="ECO:0000313" key="1">
    <source>
        <dbReference type="EMBL" id="CAG7709745.1"/>
    </source>
</evidence>
<comment type="caution">
    <text evidence="1">The sequence shown here is derived from an EMBL/GenBank/DDBJ whole genome shotgun (WGS) entry which is preliminary data.</text>
</comment>
<organism evidence="1 2">
    <name type="scientific">Allacma fusca</name>
    <dbReference type="NCBI Taxonomy" id="39272"/>
    <lineage>
        <taxon>Eukaryota</taxon>
        <taxon>Metazoa</taxon>
        <taxon>Ecdysozoa</taxon>
        <taxon>Arthropoda</taxon>
        <taxon>Hexapoda</taxon>
        <taxon>Collembola</taxon>
        <taxon>Symphypleona</taxon>
        <taxon>Sminthuridae</taxon>
        <taxon>Allacma</taxon>
    </lineage>
</organism>
<evidence type="ECO:0000313" key="2">
    <source>
        <dbReference type="Proteomes" id="UP000708208"/>
    </source>
</evidence>
<name>A0A8J2JCG5_9HEXA</name>
<proteinExistence type="predicted"/>
<sequence>MCSPGQQCVISGLQIPNFPGCLNCQIPMENTPGCRGPRCGCFCPCRPPTGRACYSLPEPKCFVPPPYCRPSCISSAPPPAIRCTCCRILPSCCQCSSCCCPRI</sequence>